<evidence type="ECO:0008006" key="6">
    <source>
        <dbReference type="Google" id="ProtNLM"/>
    </source>
</evidence>
<evidence type="ECO:0000313" key="5">
    <source>
        <dbReference type="Proteomes" id="UP000177354"/>
    </source>
</evidence>
<feature type="compositionally biased region" description="Low complexity" evidence="1">
    <location>
        <begin position="76"/>
        <end position="86"/>
    </location>
</feature>
<evidence type="ECO:0000313" key="4">
    <source>
        <dbReference type="EMBL" id="OGG05593.1"/>
    </source>
</evidence>
<reference evidence="4 5" key="1">
    <citation type="journal article" date="2016" name="Nat. Commun.">
        <title>Thousands of microbial genomes shed light on interconnected biogeochemical processes in an aquifer system.</title>
        <authorList>
            <person name="Anantharaman K."/>
            <person name="Brown C.T."/>
            <person name="Hug L.A."/>
            <person name="Sharon I."/>
            <person name="Castelle C.J."/>
            <person name="Probst A.J."/>
            <person name="Thomas B.C."/>
            <person name="Singh A."/>
            <person name="Wilkins M.J."/>
            <person name="Karaoz U."/>
            <person name="Brodie E.L."/>
            <person name="Williams K.H."/>
            <person name="Hubbard S.S."/>
            <person name="Banfield J.F."/>
        </authorList>
    </citation>
    <scope>NUCLEOTIDE SEQUENCE [LARGE SCALE GENOMIC DNA]</scope>
</reference>
<feature type="transmembrane region" description="Helical" evidence="2">
    <location>
        <begin position="111"/>
        <end position="132"/>
    </location>
</feature>
<evidence type="ECO:0000256" key="3">
    <source>
        <dbReference type="SAM" id="SignalP"/>
    </source>
</evidence>
<feature type="region of interest" description="Disordered" evidence="1">
    <location>
        <begin position="44"/>
        <end position="97"/>
    </location>
</feature>
<keyword evidence="2" id="KW-1133">Transmembrane helix</keyword>
<dbReference type="EMBL" id="MFJF01000029">
    <property type="protein sequence ID" value="OGG05593.1"/>
    <property type="molecule type" value="Genomic_DNA"/>
</dbReference>
<keyword evidence="2" id="KW-0812">Transmembrane</keyword>
<feature type="chain" id="PRO_5009522762" description="Gram-positive cocci surface proteins LPxTG domain-containing protein" evidence="3">
    <location>
        <begin position="26"/>
        <end position="146"/>
    </location>
</feature>
<sequence>MRIMGLAKAFLFLFLLTVYITNAKAQDTFGPICDDVTVTCAPTATPSETPTPTELPPGYPTPTPSDTPTPTPTPTLTPTETPTPTLLAGKGGLPDSPTPAELLQAGVSDKLYLTLLFSGTIVIVGLIGHFGLKRGLSPYESTSSNK</sequence>
<name>A0A1F5YZS4_9BACT</name>
<evidence type="ECO:0000256" key="2">
    <source>
        <dbReference type="SAM" id="Phobius"/>
    </source>
</evidence>
<feature type="compositionally biased region" description="Pro residues" evidence="1">
    <location>
        <begin position="53"/>
        <end position="75"/>
    </location>
</feature>
<keyword evidence="2" id="KW-0472">Membrane</keyword>
<comment type="caution">
    <text evidence="4">The sequence shown here is derived from an EMBL/GenBank/DDBJ whole genome shotgun (WGS) entry which is preliminary data.</text>
</comment>
<dbReference type="AlphaFoldDB" id="A0A1F5YZS4"/>
<organism evidence="4 5">
    <name type="scientific">Candidatus Gottesmanbacteria bacterium RIFCSPHIGHO2_01_FULL_40_15</name>
    <dbReference type="NCBI Taxonomy" id="1798376"/>
    <lineage>
        <taxon>Bacteria</taxon>
        <taxon>Candidatus Gottesmaniibacteriota</taxon>
    </lineage>
</organism>
<keyword evidence="3" id="KW-0732">Signal</keyword>
<gene>
    <name evidence="4" type="ORF">A2777_03450</name>
</gene>
<proteinExistence type="predicted"/>
<accession>A0A1F5YZS4</accession>
<feature type="signal peptide" evidence="3">
    <location>
        <begin position="1"/>
        <end position="25"/>
    </location>
</feature>
<protein>
    <recommendedName>
        <fullName evidence="6">Gram-positive cocci surface proteins LPxTG domain-containing protein</fullName>
    </recommendedName>
</protein>
<evidence type="ECO:0000256" key="1">
    <source>
        <dbReference type="SAM" id="MobiDB-lite"/>
    </source>
</evidence>
<dbReference type="Proteomes" id="UP000177354">
    <property type="component" value="Unassembled WGS sequence"/>
</dbReference>